<keyword evidence="2" id="KW-1185">Reference proteome</keyword>
<organism evidence="1 2">
    <name type="scientific">Paenibacillus tyrfis</name>
    <dbReference type="NCBI Taxonomy" id="1501230"/>
    <lineage>
        <taxon>Bacteria</taxon>
        <taxon>Bacillati</taxon>
        <taxon>Bacillota</taxon>
        <taxon>Bacilli</taxon>
        <taxon>Bacillales</taxon>
        <taxon>Paenibacillaceae</taxon>
        <taxon>Paenibacillus</taxon>
    </lineage>
</organism>
<accession>A0A081NWN0</accession>
<dbReference type="RefSeq" id="WP_036690153.1">
    <property type="nucleotide sequence ID" value="NZ_JNVM01000031.1"/>
</dbReference>
<dbReference type="Proteomes" id="UP000028123">
    <property type="component" value="Unassembled WGS sequence"/>
</dbReference>
<proteinExistence type="predicted"/>
<name>A0A081NWN0_9BACL</name>
<evidence type="ECO:0000313" key="2">
    <source>
        <dbReference type="Proteomes" id="UP000028123"/>
    </source>
</evidence>
<evidence type="ECO:0000313" key="1">
    <source>
        <dbReference type="EMBL" id="KEQ22853.1"/>
    </source>
</evidence>
<sequence>MRELAKMLELAGLQSGVVYASGIMKAREIVRSAAEFRAQETIRPMTARILAENEKAAMPGDLFVKTESMFSYSIPALKYVDKEVSECAVRN</sequence>
<dbReference type="eggNOG" id="ENOG5030R40">
    <property type="taxonomic scope" value="Bacteria"/>
</dbReference>
<comment type="caution">
    <text evidence="1">The sequence shown here is derived from an EMBL/GenBank/DDBJ whole genome shotgun (WGS) entry which is preliminary data.</text>
</comment>
<gene>
    <name evidence="1" type="ORF">ET33_21115</name>
</gene>
<dbReference type="AlphaFoldDB" id="A0A081NWN0"/>
<protein>
    <submittedName>
        <fullName evidence="1">Uncharacterized protein</fullName>
    </submittedName>
</protein>
<dbReference type="OrthoDB" id="2666382at2"/>
<dbReference type="EMBL" id="JNVM01000031">
    <property type="protein sequence ID" value="KEQ22853.1"/>
    <property type="molecule type" value="Genomic_DNA"/>
</dbReference>
<reference evidence="1 2" key="1">
    <citation type="submission" date="2014-06" db="EMBL/GenBank/DDBJ databases">
        <title>Draft genome sequence of Paenibacillus sp. MSt1.</title>
        <authorList>
            <person name="Aw Y.K."/>
            <person name="Ong K.S."/>
            <person name="Gan H.M."/>
            <person name="Lee S.M."/>
        </authorList>
    </citation>
    <scope>NUCLEOTIDE SEQUENCE [LARGE SCALE GENOMIC DNA]</scope>
    <source>
        <strain evidence="1 2">MSt1</strain>
    </source>
</reference>